<comment type="caution">
    <text evidence="1">The sequence shown here is derived from an EMBL/GenBank/DDBJ whole genome shotgun (WGS) entry which is preliminary data.</text>
</comment>
<name>A0A9D4MH66_DREPO</name>
<keyword evidence="2" id="KW-1185">Reference proteome</keyword>
<gene>
    <name evidence="1" type="ORF">DPMN_039439</name>
</gene>
<evidence type="ECO:0000313" key="2">
    <source>
        <dbReference type="Proteomes" id="UP000828390"/>
    </source>
</evidence>
<organism evidence="1 2">
    <name type="scientific">Dreissena polymorpha</name>
    <name type="common">Zebra mussel</name>
    <name type="synonym">Mytilus polymorpha</name>
    <dbReference type="NCBI Taxonomy" id="45954"/>
    <lineage>
        <taxon>Eukaryota</taxon>
        <taxon>Metazoa</taxon>
        <taxon>Spiralia</taxon>
        <taxon>Lophotrochozoa</taxon>
        <taxon>Mollusca</taxon>
        <taxon>Bivalvia</taxon>
        <taxon>Autobranchia</taxon>
        <taxon>Heteroconchia</taxon>
        <taxon>Euheterodonta</taxon>
        <taxon>Imparidentia</taxon>
        <taxon>Neoheterodontei</taxon>
        <taxon>Myida</taxon>
        <taxon>Dreissenoidea</taxon>
        <taxon>Dreissenidae</taxon>
        <taxon>Dreissena</taxon>
    </lineage>
</organism>
<sequence>MFIAHKNVTERDAVPNTDRMQCASMTKHVVFEHMLVSTKTMLCLLCLTELGNEETFKQRCHDDWMKVEPCSLDFEASQQALKIRLAVKD</sequence>
<dbReference type="AlphaFoldDB" id="A0A9D4MH66"/>
<reference evidence="1" key="2">
    <citation type="submission" date="2020-11" db="EMBL/GenBank/DDBJ databases">
        <authorList>
            <person name="McCartney M.A."/>
            <person name="Auch B."/>
            <person name="Kono T."/>
            <person name="Mallez S."/>
            <person name="Becker A."/>
            <person name="Gohl D.M."/>
            <person name="Silverstein K.A.T."/>
            <person name="Koren S."/>
            <person name="Bechman K.B."/>
            <person name="Herman A."/>
            <person name="Abrahante J.E."/>
            <person name="Garbe J."/>
        </authorList>
    </citation>
    <scope>NUCLEOTIDE SEQUENCE</scope>
    <source>
        <strain evidence="1">Duluth1</strain>
        <tissue evidence="1">Whole animal</tissue>
    </source>
</reference>
<proteinExistence type="predicted"/>
<protein>
    <submittedName>
        <fullName evidence="1">Uncharacterized protein</fullName>
    </submittedName>
</protein>
<evidence type="ECO:0000313" key="1">
    <source>
        <dbReference type="EMBL" id="KAH3876156.1"/>
    </source>
</evidence>
<dbReference type="Proteomes" id="UP000828390">
    <property type="component" value="Unassembled WGS sequence"/>
</dbReference>
<reference evidence="1" key="1">
    <citation type="journal article" date="2019" name="bioRxiv">
        <title>The Genome of the Zebra Mussel, Dreissena polymorpha: A Resource for Invasive Species Research.</title>
        <authorList>
            <person name="McCartney M.A."/>
            <person name="Auch B."/>
            <person name="Kono T."/>
            <person name="Mallez S."/>
            <person name="Zhang Y."/>
            <person name="Obille A."/>
            <person name="Becker A."/>
            <person name="Abrahante J.E."/>
            <person name="Garbe J."/>
            <person name="Badalamenti J.P."/>
            <person name="Herman A."/>
            <person name="Mangelson H."/>
            <person name="Liachko I."/>
            <person name="Sullivan S."/>
            <person name="Sone E.D."/>
            <person name="Koren S."/>
            <person name="Silverstein K.A.T."/>
            <person name="Beckman K.B."/>
            <person name="Gohl D.M."/>
        </authorList>
    </citation>
    <scope>NUCLEOTIDE SEQUENCE</scope>
    <source>
        <strain evidence="1">Duluth1</strain>
        <tissue evidence="1">Whole animal</tissue>
    </source>
</reference>
<accession>A0A9D4MH66</accession>
<dbReference type="EMBL" id="JAIWYP010000002">
    <property type="protein sequence ID" value="KAH3876156.1"/>
    <property type="molecule type" value="Genomic_DNA"/>
</dbReference>